<dbReference type="EMBL" id="JXDI01000001">
    <property type="protein sequence ID" value="KAF2410481.1"/>
    <property type="molecule type" value="Genomic_DNA"/>
</dbReference>
<organism evidence="2 3">
    <name type="scientific">Pseudomonas antarctica</name>
    <dbReference type="NCBI Taxonomy" id="219572"/>
    <lineage>
        <taxon>Bacteria</taxon>
        <taxon>Pseudomonadati</taxon>
        <taxon>Pseudomonadota</taxon>
        <taxon>Gammaproteobacteria</taxon>
        <taxon>Pseudomonadales</taxon>
        <taxon>Pseudomonadaceae</taxon>
        <taxon>Pseudomonas</taxon>
    </lineage>
</organism>
<evidence type="ECO:0000313" key="2">
    <source>
        <dbReference type="EMBL" id="SDN06570.1"/>
    </source>
</evidence>
<dbReference type="Proteomes" id="UP000182470">
    <property type="component" value="Chromosome I"/>
</dbReference>
<accession>A0A1G9YBZ3</accession>
<dbReference type="AlphaFoldDB" id="A0A1G9YBZ3"/>
<reference evidence="1 4" key="1">
    <citation type="submission" date="2015-01" db="EMBL/GenBank/DDBJ databases">
        <title>Genome Sequence of Pseudomonas antarctica CMS 35.</title>
        <authorList>
            <person name="Voget S."/>
            <person name="Chow J."/>
            <person name="Daniel R."/>
            <person name="Streit W."/>
        </authorList>
    </citation>
    <scope>NUCLEOTIDE SEQUENCE [LARGE SCALE GENOMIC DNA]</scope>
    <source>
        <strain evidence="1 4">CMS 35</strain>
    </source>
</reference>
<reference evidence="2 3" key="2">
    <citation type="submission" date="2016-10" db="EMBL/GenBank/DDBJ databases">
        <authorList>
            <person name="de Groot N.N."/>
        </authorList>
    </citation>
    <scope>NUCLEOTIDE SEQUENCE [LARGE SCALE GENOMIC DNA]</scope>
    <source>
        <strain evidence="2 3">BS2772</strain>
    </source>
</reference>
<proteinExistence type="predicted"/>
<evidence type="ECO:0000313" key="4">
    <source>
        <dbReference type="Proteomes" id="UP000748067"/>
    </source>
</evidence>
<dbReference type="Proteomes" id="UP000748067">
    <property type="component" value="Unassembled WGS sequence"/>
</dbReference>
<keyword evidence="4" id="KW-1185">Reference proteome</keyword>
<name>A0A1G9YBZ3_9PSED</name>
<evidence type="ECO:0000313" key="3">
    <source>
        <dbReference type="Proteomes" id="UP000182470"/>
    </source>
</evidence>
<evidence type="ECO:0000313" key="1">
    <source>
        <dbReference type="EMBL" id="KAF2410481.1"/>
    </source>
</evidence>
<dbReference type="OrthoDB" id="6906978at2"/>
<gene>
    <name evidence="1" type="ORF">PSAN_29130</name>
    <name evidence="2" type="ORF">SAMN04490179_2325</name>
</gene>
<dbReference type="EMBL" id="LT629704">
    <property type="protein sequence ID" value="SDN06570.1"/>
    <property type="molecule type" value="Genomic_DNA"/>
</dbReference>
<sequence>MNNGKSFPWNLDLTGVCDQCGRSRAHGNHQKCSKARQAFNAKRRAEEAQAGATPTSRKSAGLFWLLRQQ</sequence>
<protein>
    <submittedName>
        <fullName evidence="2">Uncharacterized protein</fullName>
    </submittedName>
</protein>
<dbReference type="RefSeq" id="WP_083357244.1">
    <property type="nucleotide sequence ID" value="NZ_JXDI01000001.1"/>
</dbReference>